<dbReference type="Proteomes" id="UP001226691">
    <property type="component" value="Unassembled WGS sequence"/>
</dbReference>
<dbReference type="EMBL" id="JAUTBF010000001">
    <property type="protein sequence ID" value="MDQ1123612.1"/>
    <property type="molecule type" value="Genomic_DNA"/>
</dbReference>
<keyword evidence="1" id="KW-0413">Isomerase</keyword>
<dbReference type="RefSeq" id="WP_307483410.1">
    <property type="nucleotide sequence ID" value="NZ_JAUTBF010000001.1"/>
</dbReference>
<dbReference type="EC" id="5.1.3.3" evidence="1"/>
<protein>
    <submittedName>
        <fullName evidence="1">Aldose 1-epimerase</fullName>
        <ecNumber evidence="1">5.1.3.3</ecNumber>
    </submittedName>
</protein>
<dbReference type="CDD" id="cd09022">
    <property type="entry name" value="Aldose_epim_Ec_YihR"/>
    <property type="match status" value="1"/>
</dbReference>
<dbReference type="InterPro" id="IPR037480">
    <property type="entry name" value="YihR-like"/>
</dbReference>
<comment type="caution">
    <text evidence="1">The sequence shown here is derived from an EMBL/GenBank/DDBJ whole genome shotgun (WGS) entry which is preliminary data.</text>
</comment>
<dbReference type="SUPFAM" id="SSF74650">
    <property type="entry name" value="Galactose mutarotase-like"/>
    <property type="match status" value="1"/>
</dbReference>
<evidence type="ECO:0000313" key="1">
    <source>
        <dbReference type="EMBL" id="MDQ1123612.1"/>
    </source>
</evidence>
<dbReference type="Pfam" id="PF01263">
    <property type="entry name" value="Aldose_epim"/>
    <property type="match status" value="1"/>
</dbReference>
<name>A0ABU0TVB5_MICTR</name>
<accession>A0ABU0TVB5</accession>
<dbReference type="InterPro" id="IPR014718">
    <property type="entry name" value="GH-type_carb-bd"/>
</dbReference>
<organism evidence="1 2">
    <name type="scientific">Microbacterium trichothecenolyticum</name>
    <name type="common">Aureobacterium trichothecenolyticum</name>
    <dbReference type="NCBI Taxonomy" id="69370"/>
    <lineage>
        <taxon>Bacteria</taxon>
        <taxon>Bacillati</taxon>
        <taxon>Actinomycetota</taxon>
        <taxon>Actinomycetes</taxon>
        <taxon>Micrococcales</taxon>
        <taxon>Microbacteriaceae</taxon>
        <taxon>Microbacterium</taxon>
    </lineage>
</organism>
<reference evidence="1 2" key="1">
    <citation type="submission" date="2023-07" db="EMBL/GenBank/DDBJ databases">
        <title>Functional and genomic diversity of the sorghum phyllosphere microbiome.</title>
        <authorList>
            <person name="Shade A."/>
        </authorList>
    </citation>
    <scope>NUCLEOTIDE SEQUENCE [LARGE SCALE GENOMIC DNA]</scope>
    <source>
        <strain evidence="1 2">SORGH_AS_1207</strain>
    </source>
</reference>
<proteinExistence type="predicted"/>
<sequence>MTADPTGQRFHLRGPRSSAEIAQVGAALRALTVDGVDLVPRYPDDVPTPAASGVVLVPWPNRIRDGKYTFDGVDQQLAISEPKFGNASHGLLRFGTYQPLEHTDERLVLGADVVPQTGYPFHLRTRVTFALQPDGLRVTHVIENVGAATAPVALGVHPYLQIGGVATADLVVHATGTTTLVLDDRNIPIDEVPVDDRTDLRAGRRLGDASLDNGYRGLARDADGRAAHTLTAPDGRRVQLWQDEGFRWVQVFTTDRYPGHDLAVAIEPMTAPANAFATGADLDISRIRSGNDAGVGDPLYIEMTTCPPFGGHGFPG</sequence>
<dbReference type="InterPro" id="IPR011013">
    <property type="entry name" value="Gal_mutarotase_sf_dom"/>
</dbReference>
<gene>
    <name evidence="1" type="ORF">QE412_002185</name>
</gene>
<dbReference type="Gene3D" id="2.70.98.10">
    <property type="match status" value="1"/>
</dbReference>
<dbReference type="GO" id="GO:0004034">
    <property type="term" value="F:aldose 1-epimerase activity"/>
    <property type="evidence" value="ECO:0007669"/>
    <property type="project" value="UniProtKB-EC"/>
</dbReference>
<keyword evidence="2" id="KW-1185">Reference proteome</keyword>
<evidence type="ECO:0000313" key="2">
    <source>
        <dbReference type="Proteomes" id="UP001226691"/>
    </source>
</evidence>
<dbReference type="InterPro" id="IPR008183">
    <property type="entry name" value="Aldose_1/G6P_1-epimerase"/>
</dbReference>